<dbReference type="Gene3D" id="2.40.128.520">
    <property type="match status" value="1"/>
</dbReference>
<feature type="chain" id="PRO_5005250898" description="DUF2147 domain-containing protein" evidence="1">
    <location>
        <begin position="33"/>
        <end position="157"/>
    </location>
</feature>
<feature type="signal peptide" evidence="1">
    <location>
        <begin position="1"/>
        <end position="32"/>
    </location>
</feature>
<evidence type="ECO:0000256" key="1">
    <source>
        <dbReference type="SAM" id="SignalP"/>
    </source>
</evidence>
<organism evidence="3 4">
    <name type="scientific">Caballeronia mineralivorans PML1(12)</name>
    <dbReference type="NCBI Taxonomy" id="908627"/>
    <lineage>
        <taxon>Bacteria</taxon>
        <taxon>Pseudomonadati</taxon>
        <taxon>Pseudomonadota</taxon>
        <taxon>Betaproteobacteria</taxon>
        <taxon>Burkholderiales</taxon>
        <taxon>Burkholderiaceae</taxon>
        <taxon>Caballeronia</taxon>
    </lineage>
</organism>
<proteinExistence type="predicted"/>
<sequence length="157" mass="16937">MTGLTHHIHRHFGRILLAGALLACAATTMAQASSPTGLWQTIDDKTGQPKAVVQIVQDPDGTLSGKILTGLGNNDDPNRRCTACTDARKDQPMKGMTIINGMKADGDGWEGGQILDPENGKIYKCKMHLDDGGQKLVVRGYIGVSLLGRSQTWIRQQ</sequence>
<keyword evidence="4" id="KW-1185">Reference proteome</keyword>
<comment type="caution">
    <text evidence="3">The sequence shown here is derived from an EMBL/GenBank/DDBJ whole genome shotgun (WGS) entry which is preliminary data.</text>
</comment>
<protein>
    <recommendedName>
        <fullName evidence="2">DUF2147 domain-containing protein</fullName>
    </recommendedName>
</protein>
<dbReference type="OrthoDB" id="9814399at2"/>
<dbReference type="PANTHER" id="PTHR36919:SF3">
    <property type="entry name" value="BLL5882 PROTEIN"/>
    <property type="match status" value="1"/>
</dbReference>
<reference evidence="3 4" key="1">
    <citation type="journal article" date="2015" name="Genome Announc.">
        <title>Draft Genome Sequence of Burkholderia sp. Strain PML1(12), an Ectomycorrhizosphere-Inhabiting Bacterium with Effective Mineral-Weathering Ability.</title>
        <authorList>
            <person name="Uroz S."/>
            <person name="Oger P."/>
        </authorList>
    </citation>
    <scope>NUCLEOTIDE SEQUENCE [LARGE SCALE GENOMIC DNA]</scope>
    <source>
        <strain evidence="4">PML1(12)</strain>
    </source>
</reference>
<dbReference type="Pfam" id="PF09917">
    <property type="entry name" value="DUF2147"/>
    <property type="match status" value="1"/>
</dbReference>
<dbReference type="InterPro" id="IPR019223">
    <property type="entry name" value="DUF2147"/>
</dbReference>
<dbReference type="Proteomes" id="UP000035963">
    <property type="component" value="Unassembled WGS sequence"/>
</dbReference>
<evidence type="ECO:0000313" key="3">
    <source>
        <dbReference type="EMBL" id="KLU20438.1"/>
    </source>
</evidence>
<dbReference type="RefSeq" id="WP_047898036.1">
    <property type="nucleotide sequence ID" value="NZ_AEJF01000255.1"/>
</dbReference>
<gene>
    <name evidence="3" type="ORF">EOS_41355</name>
</gene>
<dbReference type="AlphaFoldDB" id="A0A0J1FL37"/>
<dbReference type="EMBL" id="AEJF01000255">
    <property type="protein sequence ID" value="KLU20438.1"/>
    <property type="molecule type" value="Genomic_DNA"/>
</dbReference>
<evidence type="ECO:0000313" key="4">
    <source>
        <dbReference type="Proteomes" id="UP000035963"/>
    </source>
</evidence>
<dbReference type="PANTHER" id="PTHR36919">
    <property type="entry name" value="BLR1215 PROTEIN"/>
    <property type="match status" value="1"/>
</dbReference>
<keyword evidence="1" id="KW-0732">Signal</keyword>
<accession>A0A0J1FL37</accession>
<name>A0A0J1FL37_9BURK</name>
<feature type="domain" description="DUF2147" evidence="2">
    <location>
        <begin position="37"/>
        <end position="155"/>
    </location>
</feature>
<evidence type="ECO:0000259" key="2">
    <source>
        <dbReference type="Pfam" id="PF09917"/>
    </source>
</evidence>
<dbReference type="PATRIC" id="fig|908627.4.peg.9292"/>